<keyword evidence="4 7" id="KW-0255">Endonuclease</keyword>
<dbReference type="PANTHER" id="PTHR46986:SF1">
    <property type="entry name" value="ENDORIBONUCLEASE YBEY, CHLOROPLASTIC"/>
    <property type="match status" value="1"/>
</dbReference>
<dbReference type="AlphaFoldDB" id="A0A0E9MXW2"/>
<keyword evidence="7" id="KW-0690">Ribosome biogenesis</keyword>
<feature type="binding site" evidence="7">
    <location>
        <position position="123"/>
    </location>
    <ligand>
        <name>Zn(2+)</name>
        <dbReference type="ChEBI" id="CHEBI:29105"/>
        <note>catalytic</note>
    </ligand>
</feature>
<evidence type="ECO:0000313" key="8">
    <source>
        <dbReference type="EMBL" id="GAO42271.1"/>
    </source>
</evidence>
<evidence type="ECO:0000256" key="1">
    <source>
        <dbReference type="ARBA" id="ARBA00010875"/>
    </source>
</evidence>
<comment type="similarity">
    <text evidence="1 7">Belongs to the endoribonuclease YbeY family.</text>
</comment>
<evidence type="ECO:0000256" key="7">
    <source>
        <dbReference type="HAMAP-Rule" id="MF_00009"/>
    </source>
</evidence>
<comment type="subcellular location">
    <subcellularLocation>
        <location evidence="7">Cytoplasm</location>
    </subcellularLocation>
</comment>
<keyword evidence="6 7" id="KW-0862">Zinc</keyword>
<keyword evidence="3 7" id="KW-0479">Metal-binding</keyword>
<keyword evidence="2 7" id="KW-0540">Nuclease</keyword>
<feature type="binding site" evidence="7">
    <location>
        <position position="117"/>
    </location>
    <ligand>
        <name>Zn(2+)</name>
        <dbReference type="ChEBI" id="CHEBI:29105"/>
        <note>catalytic</note>
    </ligand>
</feature>
<dbReference type="GO" id="GO:0005737">
    <property type="term" value="C:cytoplasm"/>
    <property type="evidence" value="ECO:0007669"/>
    <property type="project" value="UniProtKB-SubCell"/>
</dbReference>
<dbReference type="GO" id="GO:0006364">
    <property type="term" value="P:rRNA processing"/>
    <property type="evidence" value="ECO:0007669"/>
    <property type="project" value="UniProtKB-UniRule"/>
</dbReference>
<dbReference type="Pfam" id="PF02130">
    <property type="entry name" value="YbeY"/>
    <property type="match status" value="1"/>
</dbReference>
<keyword evidence="7" id="KW-0963">Cytoplasm</keyword>
<dbReference type="Proteomes" id="UP000033121">
    <property type="component" value="Unassembled WGS sequence"/>
</dbReference>
<comment type="function">
    <text evidence="7">Single strand-specific metallo-endoribonuclease involved in late-stage 70S ribosome quality control and in maturation of the 3' terminus of the 16S rRNA.</text>
</comment>
<dbReference type="EC" id="3.1.-.-" evidence="7"/>
<dbReference type="GO" id="GO:0004521">
    <property type="term" value="F:RNA endonuclease activity"/>
    <property type="evidence" value="ECO:0007669"/>
    <property type="project" value="UniProtKB-UniRule"/>
</dbReference>
<evidence type="ECO:0000256" key="6">
    <source>
        <dbReference type="ARBA" id="ARBA00022833"/>
    </source>
</evidence>
<dbReference type="GO" id="GO:0004222">
    <property type="term" value="F:metalloendopeptidase activity"/>
    <property type="evidence" value="ECO:0007669"/>
    <property type="project" value="InterPro"/>
</dbReference>
<evidence type="ECO:0000313" key="9">
    <source>
        <dbReference type="Proteomes" id="UP000033121"/>
    </source>
</evidence>
<organism evidence="8 9">
    <name type="scientific">Flavihumibacter petaseus NBRC 106054</name>
    <dbReference type="NCBI Taxonomy" id="1220578"/>
    <lineage>
        <taxon>Bacteria</taxon>
        <taxon>Pseudomonadati</taxon>
        <taxon>Bacteroidota</taxon>
        <taxon>Chitinophagia</taxon>
        <taxon>Chitinophagales</taxon>
        <taxon>Chitinophagaceae</taxon>
        <taxon>Flavihumibacter</taxon>
    </lineage>
</organism>
<evidence type="ECO:0000256" key="4">
    <source>
        <dbReference type="ARBA" id="ARBA00022759"/>
    </source>
</evidence>
<gene>
    <name evidence="7 8" type="primary">ybeY</name>
    <name evidence="8" type="ORF">FPE01S_01_12840</name>
</gene>
<sequence>MSKTSDIIQFHYLESAFSFDNRNACKRFITSLFKKEKTPLDNLTYIFCDDEYLLNINRDFLKHDYYTDIVTFGLSEKGSPVTGEIYISITRVKDNAITHGEPFYRELHRVIFHGALHLCGYRDKSKAEQEKMREMEDKYLNAYFTR</sequence>
<keyword evidence="5 7" id="KW-0378">Hydrolase</keyword>
<comment type="cofactor">
    <cofactor evidence="7">
        <name>Zn(2+)</name>
        <dbReference type="ChEBI" id="CHEBI:29105"/>
    </cofactor>
    <text evidence="7">Binds 1 zinc ion.</text>
</comment>
<dbReference type="InterPro" id="IPR023091">
    <property type="entry name" value="MetalPrtase_cat_dom_sf_prd"/>
</dbReference>
<keyword evidence="7" id="KW-0698">rRNA processing</keyword>
<accession>A0A0E9MXW2</accession>
<evidence type="ECO:0000256" key="5">
    <source>
        <dbReference type="ARBA" id="ARBA00022801"/>
    </source>
</evidence>
<evidence type="ECO:0000256" key="3">
    <source>
        <dbReference type="ARBA" id="ARBA00022723"/>
    </source>
</evidence>
<dbReference type="NCBIfam" id="TIGR00043">
    <property type="entry name" value="rRNA maturation RNase YbeY"/>
    <property type="match status" value="1"/>
</dbReference>
<dbReference type="Gene3D" id="3.40.390.30">
    <property type="entry name" value="Metalloproteases ('zincins'), catalytic domain"/>
    <property type="match status" value="1"/>
</dbReference>
<dbReference type="STRING" id="1220578.FPE01S_01_12840"/>
<evidence type="ECO:0000256" key="2">
    <source>
        <dbReference type="ARBA" id="ARBA00022722"/>
    </source>
</evidence>
<protein>
    <recommendedName>
        <fullName evidence="7">Endoribonuclease YbeY</fullName>
        <ecNumber evidence="7">3.1.-.-</ecNumber>
    </recommendedName>
</protein>
<dbReference type="EMBL" id="BBWV01000001">
    <property type="protein sequence ID" value="GAO42271.1"/>
    <property type="molecule type" value="Genomic_DNA"/>
</dbReference>
<keyword evidence="9" id="KW-1185">Reference proteome</keyword>
<proteinExistence type="inferred from homology"/>
<feature type="binding site" evidence="7">
    <location>
        <position position="113"/>
    </location>
    <ligand>
        <name>Zn(2+)</name>
        <dbReference type="ChEBI" id="CHEBI:29105"/>
        <note>catalytic</note>
    </ligand>
</feature>
<dbReference type="PANTHER" id="PTHR46986">
    <property type="entry name" value="ENDORIBONUCLEASE YBEY, CHLOROPLASTIC"/>
    <property type="match status" value="1"/>
</dbReference>
<comment type="caution">
    <text evidence="8">The sequence shown here is derived from an EMBL/GenBank/DDBJ whole genome shotgun (WGS) entry which is preliminary data.</text>
</comment>
<dbReference type="InterPro" id="IPR002036">
    <property type="entry name" value="YbeY"/>
</dbReference>
<dbReference type="SUPFAM" id="SSF55486">
    <property type="entry name" value="Metalloproteases ('zincins'), catalytic domain"/>
    <property type="match status" value="1"/>
</dbReference>
<dbReference type="GO" id="GO:0008270">
    <property type="term" value="F:zinc ion binding"/>
    <property type="evidence" value="ECO:0007669"/>
    <property type="project" value="UniProtKB-UniRule"/>
</dbReference>
<dbReference type="RefSeq" id="WP_046367991.1">
    <property type="nucleotide sequence ID" value="NZ_BBWV01000001.1"/>
</dbReference>
<reference evidence="8 9" key="1">
    <citation type="submission" date="2015-04" db="EMBL/GenBank/DDBJ databases">
        <title>Whole genome shotgun sequence of Flavihumibacter petaseus NBRC 106054.</title>
        <authorList>
            <person name="Miyazawa S."/>
            <person name="Hosoyama A."/>
            <person name="Hashimoto M."/>
            <person name="Noguchi M."/>
            <person name="Tsuchikane K."/>
            <person name="Ohji S."/>
            <person name="Yamazoe A."/>
            <person name="Ichikawa N."/>
            <person name="Kimura A."/>
            <person name="Fujita N."/>
        </authorList>
    </citation>
    <scope>NUCLEOTIDE SEQUENCE [LARGE SCALE GENOMIC DNA]</scope>
    <source>
        <strain evidence="8 9">NBRC 106054</strain>
    </source>
</reference>
<dbReference type="OrthoDB" id="9811984at2"/>
<name>A0A0E9MXW2_9BACT</name>
<dbReference type="HAMAP" id="MF_00009">
    <property type="entry name" value="Endoribonucl_YbeY"/>
    <property type="match status" value="1"/>
</dbReference>